<reference evidence="1" key="1">
    <citation type="submission" date="2021-06" db="EMBL/GenBank/DDBJ databases">
        <title>Updating the genus Pseudomonas: Description of 43 new species and partition of the Pseudomonas putida group.</title>
        <authorList>
            <person name="Girard L."/>
            <person name="Lood C."/>
            <person name="Vandamme P."/>
            <person name="Rokni-Zadeh H."/>
            <person name="Van Noort V."/>
            <person name="Hofte M."/>
            <person name="Lavigne R."/>
            <person name="De Mot R."/>
        </authorList>
    </citation>
    <scope>NUCLEOTIDE SEQUENCE</scope>
    <source>
        <strain evidence="1">SWRI74</strain>
    </source>
</reference>
<evidence type="ECO:0000313" key="2">
    <source>
        <dbReference type="Proteomes" id="UP001049200"/>
    </source>
</evidence>
<dbReference type="Proteomes" id="UP001049200">
    <property type="component" value="Unassembled WGS sequence"/>
</dbReference>
<name>A0ABS6R007_9PSED</name>
<keyword evidence="2" id="KW-1185">Reference proteome</keyword>
<comment type="caution">
    <text evidence="1">The sequence shown here is derived from an EMBL/GenBank/DDBJ whole genome shotgun (WGS) entry which is preliminary data.</text>
</comment>
<organism evidence="1 2">
    <name type="scientific">Pseudomonas azerbaijanoccidentalis</name>
    <dbReference type="NCBI Taxonomy" id="2842347"/>
    <lineage>
        <taxon>Bacteria</taxon>
        <taxon>Pseudomonadati</taxon>
        <taxon>Pseudomonadota</taxon>
        <taxon>Gammaproteobacteria</taxon>
        <taxon>Pseudomonadales</taxon>
        <taxon>Pseudomonadaceae</taxon>
        <taxon>Pseudomonas</taxon>
    </lineage>
</organism>
<dbReference type="EMBL" id="JAHSTU010000020">
    <property type="protein sequence ID" value="MBV4524484.1"/>
    <property type="molecule type" value="Genomic_DNA"/>
</dbReference>
<evidence type="ECO:0008006" key="3">
    <source>
        <dbReference type="Google" id="ProtNLM"/>
    </source>
</evidence>
<evidence type="ECO:0000313" key="1">
    <source>
        <dbReference type="EMBL" id="MBV4524484.1"/>
    </source>
</evidence>
<accession>A0ABS6R007</accession>
<dbReference type="RefSeq" id="WP_217873638.1">
    <property type="nucleotide sequence ID" value="NZ_JAHSTU010000020.1"/>
</dbReference>
<protein>
    <recommendedName>
        <fullName evidence="3">SMI1/KNR4 family protein</fullName>
    </recommendedName>
</protein>
<gene>
    <name evidence="1" type="ORF">KVG88_30905</name>
</gene>
<sequence>MLSKKVIDFCKRQGWWFDDVSVEYELELKKLGVDSSSDFAQFYLHVEDGPTFVSRGKEIYHVCWFSINTNFGFALKRTHETLGVPSDYLPLDSFEGESGFFYNRLTGEVVELSLGDSLAEFKQGKLRPQWASFNGFLESFFELS</sequence>
<proteinExistence type="predicted"/>